<accession>A0A0G4J680</accession>
<comment type="subcellular location">
    <subcellularLocation>
        <location evidence="1">Lysosome membrane</location>
        <topology evidence="1">Multi-pass membrane protein</topology>
    </subcellularLocation>
</comment>
<evidence type="ECO:0000256" key="10">
    <source>
        <dbReference type="ARBA" id="ARBA00044881"/>
    </source>
</evidence>
<evidence type="ECO:0000256" key="9">
    <source>
        <dbReference type="ARBA" id="ARBA00044878"/>
    </source>
</evidence>
<keyword evidence="28" id="KW-0496">Mitochondrion</keyword>
<feature type="transmembrane region" description="Helical" evidence="25">
    <location>
        <begin position="417"/>
        <end position="436"/>
    </location>
</feature>
<dbReference type="InterPro" id="IPR036259">
    <property type="entry name" value="MFS_trans_sf"/>
</dbReference>
<dbReference type="STRING" id="37360.A0A0G4J680"/>
<feature type="transmembrane region" description="Helical" evidence="25">
    <location>
        <begin position="350"/>
        <end position="375"/>
    </location>
</feature>
<dbReference type="EMBL" id="OVEO01000003">
    <property type="protein sequence ID" value="SPQ94984.1"/>
    <property type="molecule type" value="Genomic_DNA"/>
</dbReference>
<dbReference type="GO" id="GO:0005765">
    <property type="term" value="C:lysosomal membrane"/>
    <property type="evidence" value="ECO:0007669"/>
    <property type="project" value="UniProtKB-SubCell"/>
</dbReference>
<comment type="catalytic activity">
    <reaction evidence="19">
        <text>L-alanyl-L-lysine(out) = L-alanyl-L-lysine(in)</text>
        <dbReference type="Rhea" id="RHEA:79415"/>
        <dbReference type="ChEBI" id="CHEBI:192470"/>
    </reaction>
</comment>
<protein>
    <recommendedName>
        <fullName evidence="21">Lysosomal dipeptide transporter MFSD1</fullName>
    </recommendedName>
    <alternativeName>
        <fullName evidence="22">Major facilitator superfamily domain-containing protein 1</fullName>
    </alternativeName>
</protein>
<gene>
    <name evidence="27" type="ORF">PBRA_002844</name>
    <name evidence="28" type="ORF">PLBR_LOCUS2199</name>
</gene>
<evidence type="ECO:0000256" key="8">
    <source>
        <dbReference type="ARBA" id="ARBA00044876"/>
    </source>
</evidence>
<keyword evidence="29" id="KW-1185">Reference proteome</keyword>
<comment type="similarity">
    <text evidence="2">Belongs to the major facilitator superfamily.</text>
</comment>
<evidence type="ECO:0000256" key="5">
    <source>
        <dbReference type="ARBA" id="ARBA00022989"/>
    </source>
</evidence>
<comment type="catalytic activity">
    <reaction evidence="9">
        <text>L-histidyl-glycine(out) = L-histidyl-glycine(in)</text>
        <dbReference type="Rhea" id="RHEA:79395"/>
        <dbReference type="ChEBI" id="CHEBI:229957"/>
    </reaction>
</comment>
<feature type="transmembrane region" description="Helical" evidence="25">
    <location>
        <begin position="32"/>
        <end position="49"/>
    </location>
</feature>
<dbReference type="EMBL" id="CDSF01000133">
    <property type="protein sequence ID" value="CEP02879.1"/>
    <property type="molecule type" value="Genomic_DNA"/>
</dbReference>
<feature type="transmembrane region" description="Helical" evidence="25">
    <location>
        <begin position="99"/>
        <end position="117"/>
    </location>
</feature>
<comment type="catalytic activity">
    <reaction evidence="10">
        <text>L-alpha-aminoacyl-L-arginine(out) = L-alpha-aminoacyl-L-arginine(in)</text>
        <dbReference type="Rhea" id="RHEA:79367"/>
        <dbReference type="ChEBI" id="CHEBI:229968"/>
    </reaction>
</comment>
<evidence type="ECO:0000313" key="29">
    <source>
        <dbReference type="Proteomes" id="UP000039324"/>
    </source>
</evidence>
<comment type="catalytic activity">
    <reaction evidence="16">
        <text>L-lysyl-L-lysine(out) = L-lysyl-L-lysine(in)</text>
        <dbReference type="Rhea" id="RHEA:79403"/>
        <dbReference type="ChEBI" id="CHEBI:229956"/>
    </reaction>
</comment>
<evidence type="ECO:0000256" key="20">
    <source>
        <dbReference type="ARBA" id="ARBA00044924"/>
    </source>
</evidence>
<evidence type="ECO:0000256" key="11">
    <source>
        <dbReference type="ARBA" id="ARBA00044884"/>
    </source>
</evidence>
<evidence type="ECO:0000256" key="19">
    <source>
        <dbReference type="ARBA" id="ARBA00044919"/>
    </source>
</evidence>
<evidence type="ECO:0000256" key="24">
    <source>
        <dbReference type="ARBA" id="ARBA00046376"/>
    </source>
</evidence>
<reference evidence="28 30" key="2">
    <citation type="submission" date="2018-03" db="EMBL/GenBank/DDBJ databases">
        <authorList>
            <person name="Fogelqvist J."/>
        </authorList>
    </citation>
    <scope>NUCLEOTIDE SEQUENCE [LARGE SCALE GENOMIC DNA]</scope>
</reference>
<dbReference type="InterPro" id="IPR052187">
    <property type="entry name" value="MFSD1"/>
</dbReference>
<comment type="function">
    <text evidence="23">Lysosomal dipeptide uniporter that selectively exports lysine, arginine or histidine-containing dipeptides with a net positive charge from the lysosome lumen into the cytosol. Could play a role in a specific type of protein O-glycosylation indirectly regulating macrophages migration and tissue invasion. Also essential for liver homeostasis.</text>
</comment>
<dbReference type="PANTHER" id="PTHR23512">
    <property type="entry name" value="MAJOR FACILITATOR SUPERFAMILY DOMAIN-CONTAINING PROTEIN 1"/>
    <property type="match status" value="1"/>
</dbReference>
<evidence type="ECO:0000256" key="6">
    <source>
        <dbReference type="ARBA" id="ARBA00023136"/>
    </source>
</evidence>
<keyword evidence="7" id="KW-0458">Lysosome</keyword>
<comment type="subunit">
    <text evidence="24">Homodimer. Interacts with lysosomal protein GLMP (via lumenal domain); the interaction starts while both proteins are still in the endoplasmic reticulum and is required for stabilization of MFSD1 in lysosomes but has no direct effect on its targeting to lysosomes or transporter activity.</text>
</comment>
<comment type="catalytic activity">
    <reaction evidence="12">
        <text>L-lysyl-L-alpha-amino acid(out) = L-lysyl-L-alpha-amino acid(in)</text>
        <dbReference type="Rhea" id="RHEA:79387"/>
        <dbReference type="ChEBI" id="CHEBI:229965"/>
    </reaction>
</comment>
<evidence type="ECO:0000256" key="14">
    <source>
        <dbReference type="ARBA" id="ARBA00044898"/>
    </source>
</evidence>
<keyword evidence="3" id="KW-0813">Transport</keyword>
<proteinExistence type="inferred from homology"/>
<evidence type="ECO:0000256" key="21">
    <source>
        <dbReference type="ARBA" id="ARBA00044985"/>
    </source>
</evidence>
<evidence type="ECO:0000256" key="2">
    <source>
        <dbReference type="ARBA" id="ARBA00008335"/>
    </source>
</evidence>
<feature type="transmembrane region" description="Helical" evidence="25">
    <location>
        <begin position="382"/>
        <end position="405"/>
    </location>
</feature>
<comment type="catalytic activity">
    <reaction evidence="14">
        <text>L-aspartyl-L-lysine(out) = L-aspartyl-L-lysine(in)</text>
        <dbReference type="Rhea" id="RHEA:79411"/>
        <dbReference type="ChEBI" id="CHEBI:229953"/>
    </reaction>
</comment>
<feature type="transmembrane region" description="Helical" evidence="25">
    <location>
        <begin position="258"/>
        <end position="277"/>
    </location>
</feature>
<dbReference type="InterPro" id="IPR011701">
    <property type="entry name" value="MFS"/>
</dbReference>
<evidence type="ECO:0000313" key="28">
    <source>
        <dbReference type="EMBL" id="SPQ94984.1"/>
    </source>
</evidence>
<geneLocation type="mitochondrion" evidence="28"/>
<comment type="catalytic activity">
    <reaction evidence="13">
        <text>L-alpha-aminoacyl-L-lysine(out) = L-alpha-aminoacyl-L-lysine(in)</text>
        <dbReference type="Rhea" id="RHEA:79383"/>
        <dbReference type="ChEBI" id="CHEBI:229966"/>
    </reaction>
</comment>
<feature type="domain" description="Major facilitator superfamily (MFS) profile" evidence="26">
    <location>
        <begin position="34"/>
        <end position="438"/>
    </location>
</feature>
<dbReference type="Proteomes" id="UP000039324">
    <property type="component" value="Unassembled WGS sequence"/>
</dbReference>
<evidence type="ECO:0000313" key="27">
    <source>
        <dbReference type="EMBL" id="CEP02879.1"/>
    </source>
</evidence>
<comment type="catalytic activity">
    <reaction evidence="18">
        <text>L-histidyl-L-alpha-amino acid(out) = L-histidyl-L-alpha-amino acid(in)</text>
        <dbReference type="Rhea" id="RHEA:79379"/>
        <dbReference type="ChEBI" id="CHEBI:229964"/>
    </reaction>
</comment>
<comment type="catalytic activity">
    <reaction evidence="17">
        <text>L-arginyl-glycine(out) = L-arginyl-glycine(in)</text>
        <dbReference type="Rhea" id="RHEA:79391"/>
        <dbReference type="ChEBI" id="CHEBI:229955"/>
    </reaction>
</comment>
<organism evidence="27 29">
    <name type="scientific">Plasmodiophora brassicae</name>
    <name type="common">Clubroot disease agent</name>
    <dbReference type="NCBI Taxonomy" id="37360"/>
    <lineage>
        <taxon>Eukaryota</taxon>
        <taxon>Sar</taxon>
        <taxon>Rhizaria</taxon>
        <taxon>Endomyxa</taxon>
        <taxon>Phytomyxea</taxon>
        <taxon>Plasmodiophorida</taxon>
        <taxon>Plasmodiophoridae</taxon>
        <taxon>Plasmodiophora</taxon>
    </lineage>
</organism>
<dbReference type="OMA" id="CVLYYSA"/>
<dbReference type="GO" id="GO:0022857">
    <property type="term" value="F:transmembrane transporter activity"/>
    <property type="evidence" value="ECO:0007669"/>
    <property type="project" value="InterPro"/>
</dbReference>
<dbReference type="Pfam" id="PF07690">
    <property type="entry name" value="MFS_1"/>
    <property type="match status" value="1"/>
</dbReference>
<dbReference type="PROSITE" id="PS50850">
    <property type="entry name" value="MFS"/>
    <property type="match status" value="1"/>
</dbReference>
<comment type="catalytic activity">
    <reaction evidence="20">
        <text>L-lysyl-glycine(out) = L-lysyl-glycine(in)</text>
        <dbReference type="Rhea" id="RHEA:79407"/>
        <dbReference type="ChEBI" id="CHEBI:191202"/>
    </reaction>
</comment>
<evidence type="ECO:0000256" key="4">
    <source>
        <dbReference type="ARBA" id="ARBA00022692"/>
    </source>
</evidence>
<keyword evidence="6 25" id="KW-0472">Membrane</keyword>
<dbReference type="Proteomes" id="UP000290189">
    <property type="component" value="Unassembled WGS sequence"/>
</dbReference>
<dbReference type="Gene3D" id="1.20.1250.20">
    <property type="entry name" value="MFS general substrate transporter like domains"/>
    <property type="match status" value="2"/>
</dbReference>
<feature type="transmembrane region" description="Helical" evidence="25">
    <location>
        <begin position="297"/>
        <end position="318"/>
    </location>
</feature>
<name>A0A0G4J680_PLABS</name>
<evidence type="ECO:0000256" key="17">
    <source>
        <dbReference type="ARBA" id="ARBA00044903"/>
    </source>
</evidence>
<evidence type="ECO:0000313" key="30">
    <source>
        <dbReference type="Proteomes" id="UP000290189"/>
    </source>
</evidence>
<keyword evidence="5 25" id="KW-1133">Transmembrane helix</keyword>
<comment type="catalytic activity">
    <reaction evidence="8">
        <text>L-lysyl-L-alanine(out) = L-lysyl-L-alanine(in)</text>
        <dbReference type="Rhea" id="RHEA:79399"/>
        <dbReference type="ChEBI" id="CHEBI:229954"/>
    </reaction>
</comment>
<reference evidence="27 29" key="1">
    <citation type="submission" date="2015-02" db="EMBL/GenBank/DDBJ databases">
        <authorList>
            <person name="Chooi Y.-H."/>
        </authorList>
    </citation>
    <scope>NUCLEOTIDE SEQUENCE [LARGE SCALE GENOMIC DNA]</scope>
    <source>
        <strain evidence="27">E3</strain>
    </source>
</reference>
<evidence type="ECO:0000256" key="25">
    <source>
        <dbReference type="SAM" id="Phobius"/>
    </source>
</evidence>
<evidence type="ECO:0000256" key="23">
    <source>
        <dbReference type="ARBA" id="ARBA00045709"/>
    </source>
</evidence>
<sequence>MAGGQESRRSQHDGLSAALLGVGRSAPNGIRWLILILSCLGLFGSYYVFDIPSALNVELSSYMGLSSFEYNLLYTVYSAPNCIIPLFGGFLTDKLGYRRCLLIFALLVLLGQAVFTFGVVRSNFYICLAGRFVFGLGGESLTVANSALLAIVFSHAEVALAMAVSLTISRFGSVANNNLSALMYRTFGIGEAVALGTVFTIVSLICIIAMVAIDVVYRNPASSAEEIPETRSVVDDESRSGAEPDAAGLIESVSKMPLIFWLLCGSCVVVYSTILPFNDVAEALLEQRNGYSSALAVLYMSIPFTISALTSPFLGALIDNVGKRGICLTASAALLVFAHATFAATSWSPLFPLIMMGAAYSIFAAAIWPCVAIVVDQEYLGTAYGIATAIQNVGLAGIPGIVGLLHDRTGSYTASEVFLSVLAALGALIGVAINTVDRKSCGGALNRRSVDTTDDQLRSRSCSV</sequence>
<evidence type="ECO:0000256" key="16">
    <source>
        <dbReference type="ARBA" id="ARBA00044900"/>
    </source>
</evidence>
<feature type="transmembrane region" description="Helical" evidence="25">
    <location>
        <begin position="72"/>
        <end position="92"/>
    </location>
</feature>
<evidence type="ECO:0000256" key="3">
    <source>
        <dbReference type="ARBA" id="ARBA00022448"/>
    </source>
</evidence>
<evidence type="ECO:0000256" key="7">
    <source>
        <dbReference type="ARBA" id="ARBA00023228"/>
    </source>
</evidence>
<evidence type="ECO:0000256" key="15">
    <source>
        <dbReference type="ARBA" id="ARBA00044899"/>
    </source>
</evidence>
<feature type="transmembrane region" description="Helical" evidence="25">
    <location>
        <begin position="192"/>
        <end position="217"/>
    </location>
</feature>
<evidence type="ECO:0000256" key="12">
    <source>
        <dbReference type="ARBA" id="ARBA00044891"/>
    </source>
</evidence>
<comment type="catalytic activity">
    <reaction evidence="11">
        <text>L-alpha-aminoacyl-L-histidine(out) = L-alpha-aminoacyl-L-histidine(in)</text>
        <dbReference type="Rhea" id="RHEA:79375"/>
        <dbReference type="ChEBI" id="CHEBI:229967"/>
    </reaction>
</comment>
<dbReference type="InterPro" id="IPR020846">
    <property type="entry name" value="MFS_dom"/>
</dbReference>
<feature type="transmembrane region" description="Helical" evidence="25">
    <location>
        <begin position="325"/>
        <end position="344"/>
    </location>
</feature>
<dbReference type="OrthoDB" id="424834at2759"/>
<evidence type="ECO:0000256" key="13">
    <source>
        <dbReference type="ARBA" id="ARBA00044893"/>
    </source>
</evidence>
<dbReference type="SUPFAM" id="SSF103473">
    <property type="entry name" value="MFS general substrate transporter"/>
    <property type="match status" value="1"/>
</dbReference>
<dbReference type="AlphaFoldDB" id="A0A0G4J680"/>
<evidence type="ECO:0000259" key="26">
    <source>
        <dbReference type="PROSITE" id="PS50850"/>
    </source>
</evidence>
<evidence type="ECO:0000256" key="18">
    <source>
        <dbReference type="ARBA" id="ARBA00044912"/>
    </source>
</evidence>
<keyword evidence="4 25" id="KW-0812">Transmembrane</keyword>
<evidence type="ECO:0000256" key="22">
    <source>
        <dbReference type="ARBA" id="ARBA00045018"/>
    </source>
</evidence>
<evidence type="ECO:0000256" key="1">
    <source>
        <dbReference type="ARBA" id="ARBA00004155"/>
    </source>
</evidence>
<comment type="catalytic activity">
    <reaction evidence="15">
        <text>L-arginyl-L-alpha-amino acid(out) = L-arginyl-L-alpha-amino acid(in)</text>
        <dbReference type="Rhea" id="RHEA:79371"/>
        <dbReference type="ChEBI" id="CHEBI:84315"/>
    </reaction>
</comment>
<dbReference type="PANTHER" id="PTHR23512:SF3">
    <property type="entry name" value="MAJOR FACILITATOR SUPERFAMILY DOMAIN-CONTAINING PROTEIN 1"/>
    <property type="match status" value="1"/>
</dbReference>